<feature type="domain" description="N-acetyltransferase" evidence="5">
    <location>
        <begin position="2"/>
        <end position="164"/>
    </location>
</feature>
<evidence type="ECO:0000256" key="2">
    <source>
        <dbReference type="ARBA" id="ARBA00022679"/>
    </source>
</evidence>
<sequence>MISIREAGRLDIIFLPAIEAAADSLVTVINGKPLPLSLPAGASRAELEASLKLLVAGRPCVGFSRLVEIDGAAHLEQLAVLPRYSGRGIGRALVEASKAWASDHGYTSLTLSTFADVPFNAPFYATCGFEPIRQLSPALLQLRRHETEAGLDRIGRRVVMRAAL</sequence>
<dbReference type="InterPro" id="IPR000182">
    <property type="entry name" value="GNAT_dom"/>
</dbReference>
<accession>A0ABW4Q1C0</accession>
<dbReference type="RefSeq" id="WP_343877117.1">
    <property type="nucleotide sequence ID" value="NZ_BAAAIJ010000002.1"/>
</dbReference>
<dbReference type="Gene3D" id="3.40.630.30">
    <property type="match status" value="1"/>
</dbReference>
<keyword evidence="2" id="KW-0808">Transferase</keyword>
<evidence type="ECO:0000313" key="6">
    <source>
        <dbReference type="EMBL" id="MFD1845121.1"/>
    </source>
</evidence>
<keyword evidence="3" id="KW-0949">S-adenosyl-L-methionine</keyword>
<evidence type="ECO:0000256" key="1">
    <source>
        <dbReference type="ARBA" id="ARBA00022603"/>
    </source>
</evidence>
<dbReference type="EMBL" id="JBHUGA010000002">
    <property type="protein sequence ID" value="MFD1845121.1"/>
    <property type="molecule type" value="Genomic_DNA"/>
</dbReference>
<dbReference type="Pfam" id="PF00583">
    <property type="entry name" value="Acetyltransf_1"/>
    <property type="match status" value="1"/>
</dbReference>
<organism evidence="6 7">
    <name type="scientific">Arthrobacter flavus</name>
    <dbReference type="NCBI Taxonomy" id="95172"/>
    <lineage>
        <taxon>Bacteria</taxon>
        <taxon>Bacillati</taxon>
        <taxon>Actinomycetota</taxon>
        <taxon>Actinomycetes</taxon>
        <taxon>Micrococcales</taxon>
        <taxon>Micrococcaceae</taxon>
        <taxon>Arthrobacter</taxon>
    </lineage>
</organism>
<keyword evidence="7" id="KW-1185">Reference proteome</keyword>
<evidence type="ECO:0000259" key="5">
    <source>
        <dbReference type="PROSITE" id="PS51186"/>
    </source>
</evidence>
<evidence type="ECO:0000256" key="4">
    <source>
        <dbReference type="ARBA" id="ARBA00023315"/>
    </source>
</evidence>
<dbReference type="InterPro" id="IPR018117">
    <property type="entry name" value="C5_DNA_meth_AS"/>
</dbReference>
<dbReference type="SUPFAM" id="SSF55729">
    <property type="entry name" value="Acyl-CoA N-acyltransferases (Nat)"/>
    <property type="match status" value="1"/>
</dbReference>
<comment type="caution">
    <text evidence="6">The sequence shown here is derived from an EMBL/GenBank/DDBJ whole genome shotgun (WGS) entry which is preliminary data.</text>
</comment>
<reference evidence="7" key="1">
    <citation type="journal article" date="2019" name="Int. J. Syst. Evol. Microbiol.">
        <title>The Global Catalogue of Microorganisms (GCM) 10K type strain sequencing project: providing services to taxonomists for standard genome sequencing and annotation.</title>
        <authorList>
            <consortium name="The Broad Institute Genomics Platform"/>
            <consortium name="The Broad Institute Genome Sequencing Center for Infectious Disease"/>
            <person name="Wu L."/>
            <person name="Ma J."/>
        </authorList>
    </citation>
    <scope>NUCLEOTIDE SEQUENCE [LARGE SCALE GENOMIC DNA]</scope>
    <source>
        <strain evidence="7">JCM 11496</strain>
    </source>
</reference>
<dbReference type="InterPro" id="IPR050832">
    <property type="entry name" value="Bact_Acetyltransf"/>
</dbReference>
<dbReference type="PROSITE" id="PS51186">
    <property type="entry name" value="GNAT"/>
    <property type="match status" value="1"/>
</dbReference>
<keyword evidence="1" id="KW-0489">Methyltransferase</keyword>
<dbReference type="PROSITE" id="PS00094">
    <property type="entry name" value="C5_MTASE_1"/>
    <property type="match status" value="1"/>
</dbReference>
<dbReference type="InterPro" id="IPR016181">
    <property type="entry name" value="Acyl_CoA_acyltransferase"/>
</dbReference>
<protein>
    <submittedName>
        <fullName evidence="6">GNAT family N-acetyltransferase</fullName>
    </submittedName>
</protein>
<proteinExistence type="predicted"/>
<keyword evidence="4" id="KW-0012">Acyltransferase</keyword>
<dbReference type="PANTHER" id="PTHR43877">
    <property type="entry name" value="AMINOALKYLPHOSPHONATE N-ACETYLTRANSFERASE-RELATED-RELATED"/>
    <property type="match status" value="1"/>
</dbReference>
<dbReference type="Proteomes" id="UP001597307">
    <property type="component" value="Unassembled WGS sequence"/>
</dbReference>
<dbReference type="CDD" id="cd04301">
    <property type="entry name" value="NAT_SF"/>
    <property type="match status" value="1"/>
</dbReference>
<evidence type="ECO:0000256" key="3">
    <source>
        <dbReference type="ARBA" id="ARBA00022691"/>
    </source>
</evidence>
<gene>
    <name evidence="6" type="ORF">ACFSFX_00730</name>
</gene>
<evidence type="ECO:0000313" key="7">
    <source>
        <dbReference type="Proteomes" id="UP001597307"/>
    </source>
</evidence>
<name>A0ABW4Q1C0_9MICC</name>